<evidence type="ECO:0000259" key="1">
    <source>
        <dbReference type="Pfam" id="PF01869"/>
    </source>
</evidence>
<evidence type="ECO:0000313" key="3">
    <source>
        <dbReference type="Proteomes" id="UP000564644"/>
    </source>
</evidence>
<dbReference type="InterPro" id="IPR052519">
    <property type="entry name" value="Euk-type_GlcNAc_Kinase"/>
</dbReference>
<dbReference type="PANTHER" id="PTHR43190">
    <property type="entry name" value="N-ACETYL-D-GLUCOSAMINE KINASE"/>
    <property type="match status" value="1"/>
</dbReference>
<dbReference type="Pfam" id="PF01869">
    <property type="entry name" value="BcrAD_BadFG"/>
    <property type="match status" value="1"/>
</dbReference>
<keyword evidence="3" id="KW-1185">Reference proteome</keyword>
<dbReference type="Proteomes" id="UP000564644">
    <property type="component" value="Unassembled WGS sequence"/>
</dbReference>
<dbReference type="InterPro" id="IPR002731">
    <property type="entry name" value="ATPase_BadF"/>
</dbReference>
<dbReference type="Gene3D" id="3.30.420.40">
    <property type="match status" value="2"/>
</dbReference>
<organism evidence="2 3">
    <name type="scientific">Cohnella zeiphila</name>
    <dbReference type="NCBI Taxonomy" id="2761120"/>
    <lineage>
        <taxon>Bacteria</taxon>
        <taxon>Bacillati</taxon>
        <taxon>Bacillota</taxon>
        <taxon>Bacilli</taxon>
        <taxon>Bacillales</taxon>
        <taxon>Paenibacillaceae</taxon>
        <taxon>Cohnella</taxon>
    </lineage>
</organism>
<proteinExistence type="predicted"/>
<dbReference type="PANTHER" id="PTHR43190:SF3">
    <property type="entry name" value="N-ACETYL-D-GLUCOSAMINE KINASE"/>
    <property type="match status" value="1"/>
</dbReference>
<reference evidence="2 3" key="1">
    <citation type="submission" date="2020-08" db="EMBL/GenBank/DDBJ databases">
        <title>Cohnella phylogeny.</title>
        <authorList>
            <person name="Dunlap C."/>
        </authorList>
    </citation>
    <scope>NUCLEOTIDE SEQUENCE [LARGE SCALE GENOMIC DNA]</scope>
    <source>
        <strain evidence="2 3">CBP 2801</strain>
    </source>
</reference>
<protein>
    <submittedName>
        <fullName evidence="2">ATPase</fullName>
    </submittedName>
</protein>
<dbReference type="AlphaFoldDB" id="A0A7X0VU63"/>
<feature type="domain" description="ATPase BadF/BadG/BcrA/BcrD type" evidence="1">
    <location>
        <begin position="10"/>
        <end position="304"/>
    </location>
</feature>
<dbReference type="SUPFAM" id="SSF53067">
    <property type="entry name" value="Actin-like ATPase domain"/>
    <property type="match status" value="2"/>
</dbReference>
<gene>
    <name evidence="2" type="ORF">H7C18_03420</name>
</gene>
<comment type="caution">
    <text evidence="2">The sequence shown here is derived from an EMBL/GenBank/DDBJ whole genome shotgun (WGS) entry which is preliminary data.</text>
</comment>
<name>A0A7X0VU63_9BACL</name>
<dbReference type="EMBL" id="JACJVO010000003">
    <property type="protein sequence ID" value="MBB6729937.1"/>
    <property type="molecule type" value="Genomic_DNA"/>
</dbReference>
<sequence length="331" mass="34374">MLHSSDPILIGIDGGGTLTRVLVSDSSGTALAYAEGGPASIHKDVNARRNVQEAIRQALAAAGRTQDSVIGLAAGIAGFDSEADREWVESLTDVPGLGGSRWHVNDAVVAHCGALMAKPGIIVIAGTGSIIAGIPEDGTFIRNYDFGHYAAAAARFLAYDAVYEALAGRMADEDAGLIQAMLSHWRVGSLAELSAMGRHGFGEEAQARNRTFGLFAPAVTAAADRGSPLAVRVCERAVEQIAVGVELLARSFATAEIEVALIGGVANSGYVSRRLHETLAAGRNARYRMTPPRYPPVVGAVLLAMTRLGLSTAAAAADRLGRSALALMKSS</sequence>
<accession>A0A7X0VU63</accession>
<dbReference type="RefSeq" id="WP_185127599.1">
    <property type="nucleotide sequence ID" value="NZ_JACJVO010000003.1"/>
</dbReference>
<dbReference type="InterPro" id="IPR043129">
    <property type="entry name" value="ATPase_NBD"/>
</dbReference>
<evidence type="ECO:0000313" key="2">
    <source>
        <dbReference type="EMBL" id="MBB6729937.1"/>
    </source>
</evidence>